<reference evidence="1" key="1">
    <citation type="journal article" date="2021" name="Microb. Physiol.">
        <title>Proteogenomic Insights into the Physiology of Marine, Sulfate-Reducing, Filamentous Desulfonema limicola and Desulfonema magnum.</title>
        <authorList>
            <person name="Schnaars V."/>
            <person name="Wohlbrand L."/>
            <person name="Scheve S."/>
            <person name="Hinrichs C."/>
            <person name="Reinhardt R."/>
            <person name="Rabus R."/>
        </authorList>
    </citation>
    <scope>NUCLEOTIDE SEQUENCE</scope>
    <source>
        <strain evidence="1">5ac10</strain>
    </source>
</reference>
<dbReference type="KEGG" id="dli:dnl_33350"/>
<protein>
    <submittedName>
        <fullName evidence="1">Uncharacterized protein</fullName>
    </submittedName>
</protein>
<evidence type="ECO:0000313" key="2">
    <source>
        <dbReference type="Proteomes" id="UP000663720"/>
    </source>
</evidence>
<dbReference type="AlphaFoldDB" id="A0A975GH82"/>
<dbReference type="EMBL" id="CP061799">
    <property type="protein sequence ID" value="QTA81014.1"/>
    <property type="molecule type" value="Genomic_DNA"/>
</dbReference>
<proteinExistence type="predicted"/>
<organism evidence="1 2">
    <name type="scientific">Desulfonema limicola</name>
    <dbReference type="NCBI Taxonomy" id="45656"/>
    <lineage>
        <taxon>Bacteria</taxon>
        <taxon>Pseudomonadati</taxon>
        <taxon>Thermodesulfobacteriota</taxon>
        <taxon>Desulfobacteria</taxon>
        <taxon>Desulfobacterales</taxon>
        <taxon>Desulfococcaceae</taxon>
        <taxon>Desulfonema</taxon>
    </lineage>
</organism>
<dbReference type="Proteomes" id="UP000663720">
    <property type="component" value="Chromosome"/>
</dbReference>
<name>A0A975GH82_9BACT</name>
<sequence>MSGLKKFLLKQTLTSKFSFYKFKKLDSRVLKISLFFAGNFIHFSFIIN</sequence>
<accession>A0A975GH82</accession>
<keyword evidence="2" id="KW-1185">Reference proteome</keyword>
<gene>
    <name evidence="1" type="ORF">dnl_33350</name>
</gene>
<evidence type="ECO:0000313" key="1">
    <source>
        <dbReference type="EMBL" id="QTA81014.1"/>
    </source>
</evidence>